<dbReference type="PANTHER" id="PTHR12604">
    <property type="entry name" value="KU AUTOANTIGEN DNA HELICASE"/>
    <property type="match status" value="1"/>
</dbReference>
<dbReference type="GO" id="GO:0003678">
    <property type="term" value="F:DNA helicase activity"/>
    <property type="evidence" value="ECO:0007669"/>
    <property type="project" value="UniProtKB-EC"/>
</dbReference>
<evidence type="ECO:0000256" key="13">
    <source>
        <dbReference type="ARBA" id="ARBA00023125"/>
    </source>
</evidence>
<dbReference type="AlphaFoldDB" id="A0A9P4LZ83"/>
<keyword evidence="11" id="KW-0067">ATP-binding</keyword>
<dbReference type="FunFam" id="3.40.50.410:FF:000071">
    <property type="entry name" value="ATP-dependent DNA helicase II subunit 1"/>
    <property type="match status" value="1"/>
</dbReference>
<evidence type="ECO:0000256" key="7">
    <source>
        <dbReference type="ARBA" id="ARBA00022741"/>
    </source>
</evidence>
<comment type="caution">
    <text evidence="22">The sequence shown here is derived from an EMBL/GenBank/DDBJ whole genome shotgun (WGS) entry which is preliminary data.</text>
</comment>
<dbReference type="Pfam" id="PF03730">
    <property type="entry name" value="Ku_C"/>
    <property type="match status" value="1"/>
</dbReference>
<evidence type="ECO:0000256" key="14">
    <source>
        <dbReference type="ARBA" id="ARBA00023172"/>
    </source>
</evidence>
<dbReference type="InterPro" id="IPR005161">
    <property type="entry name" value="Ku_N"/>
</dbReference>
<evidence type="ECO:0000256" key="3">
    <source>
        <dbReference type="ARBA" id="ARBA00005240"/>
    </source>
</evidence>
<dbReference type="GO" id="GO:0016787">
    <property type="term" value="F:hydrolase activity"/>
    <property type="evidence" value="ECO:0007669"/>
    <property type="project" value="UniProtKB-KW"/>
</dbReference>
<dbReference type="NCBIfam" id="TIGR00578">
    <property type="entry name" value="ku70"/>
    <property type="match status" value="1"/>
</dbReference>
<dbReference type="InterPro" id="IPR016194">
    <property type="entry name" value="SPOC-like_C_dom_sf"/>
</dbReference>
<dbReference type="PIRSF" id="PIRSF003033">
    <property type="entry name" value="Ku70"/>
    <property type="match status" value="1"/>
</dbReference>
<dbReference type="GO" id="GO:0003690">
    <property type="term" value="F:double-stranded DNA binding"/>
    <property type="evidence" value="ECO:0007669"/>
    <property type="project" value="TreeGrafter"/>
</dbReference>
<dbReference type="EMBL" id="ML978148">
    <property type="protein sequence ID" value="KAF2092366.1"/>
    <property type="molecule type" value="Genomic_DNA"/>
</dbReference>
<gene>
    <name evidence="22" type="ORF">NA57DRAFT_50451</name>
</gene>
<dbReference type="GO" id="GO:0043564">
    <property type="term" value="C:Ku70:Ku80 complex"/>
    <property type="evidence" value="ECO:0007669"/>
    <property type="project" value="InterPro"/>
</dbReference>
<evidence type="ECO:0000259" key="21">
    <source>
        <dbReference type="PROSITE" id="PS50800"/>
    </source>
</evidence>
<reference evidence="22" key="1">
    <citation type="journal article" date="2020" name="Stud. Mycol.">
        <title>101 Dothideomycetes genomes: a test case for predicting lifestyles and emergence of pathogens.</title>
        <authorList>
            <person name="Haridas S."/>
            <person name="Albert R."/>
            <person name="Binder M."/>
            <person name="Bloem J."/>
            <person name="Labutti K."/>
            <person name="Salamov A."/>
            <person name="Andreopoulos B."/>
            <person name="Baker S."/>
            <person name="Barry K."/>
            <person name="Bills G."/>
            <person name="Bluhm B."/>
            <person name="Cannon C."/>
            <person name="Castanera R."/>
            <person name="Culley D."/>
            <person name="Daum C."/>
            <person name="Ezra D."/>
            <person name="Gonzalez J."/>
            <person name="Henrissat B."/>
            <person name="Kuo A."/>
            <person name="Liang C."/>
            <person name="Lipzen A."/>
            <person name="Lutzoni F."/>
            <person name="Magnuson J."/>
            <person name="Mondo S."/>
            <person name="Nolan M."/>
            <person name="Ohm R."/>
            <person name="Pangilinan J."/>
            <person name="Park H.-J."/>
            <person name="Ramirez L."/>
            <person name="Alfaro M."/>
            <person name="Sun H."/>
            <person name="Tritt A."/>
            <person name="Yoshinaga Y."/>
            <person name="Zwiers L.-H."/>
            <person name="Turgeon B."/>
            <person name="Goodwin S."/>
            <person name="Spatafora J."/>
            <person name="Crous P."/>
            <person name="Grigoriev I."/>
        </authorList>
    </citation>
    <scope>NUCLEOTIDE SEQUENCE</scope>
    <source>
        <strain evidence="22">CBS 133067</strain>
    </source>
</reference>
<dbReference type="InterPro" id="IPR047087">
    <property type="entry name" value="KU70_core_dom"/>
</dbReference>
<dbReference type="GO" id="GO:0006310">
    <property type="term" value="P:DNA recombination"/>
    <property type="evidence" value="ECO:0007669"/>
    <property type="project" value="UniProtKB-KW"/>
</dbReference>
<evidence type="ECO:0000313" key="22">
    <source>
        <dbReference type="EMBL" id="KAF2092366.1"/>
    </source>
</evidence>
<name>A0A9P4LZ83_9PEZI</name>
<dbReference type="Gene3D" id="2.40.290.10">
    <property type="match status" value="1"/>
</dbReference>
<dbReference type="GO" id="GO:0000723">
    <property type="term" value="P:telomere maintenance"/>
    <property type="evidence" value="ECO:0007669"/>
    <property type="project" value="InterPro"/>
</dbReference>
<dbReference type="PROSITE" id="PS50800">
    <property type="entry name" value="SAP"/>
    <property type="match status" value="1"/>
</dbReference>
<dbReference type="InterPro" id="IPR036465">
    <property type="entry name" value="vWFA_dom_sf"/>
</dbReference>
<keyword evidence="12" id="KW-0779">Telomere</keyword>
<dbReference type="Pfam" id="PF02735">
    <property type="entry name" value="Ku"/>
    <property type="match status" value="1"/>
</dbReference>
<dbReference type="SUPFAM" id="SSF53300">
    <property type="entry name" value="vWA-like"/>
    <property type="match status" value="1"/>
</dbReference>
<evidence type="ECO:0000256" key="19">
    <source>
        <dbReference type="ARBA" id="ARBA00047995"/>
    </source>
</evidence>
<evidence type="ECO:0000256" key="2">
    <source>
        <dbReference type="ARBA" id="ARBA00004574"/>
    </source>
</evidence>
<dbReference type="GO" id="GO:0005524">
    <property type="term" value="F:ATP binding"/>
    <property type="evidence" value="ECO:0007669"/>
    <property type="project" value="UniProtKB-KW"/>
</dbReference>
<comment type="subcellular location">
    <subcellularLocation>
        <location evidence="2">Chromosome</location>
        <location evidence="2">Telomere</location>
    </subcellularLocation>
    <subcellularLocation>
        <location evidence="1">Nucleus</location>
    </subcellularLocation>
</comment>
<evidence type="ECO:0000256" key="17">
    <source>
        <dbReference type="ARBA" id="ARBA00024890"/>
    </source>
</evidence>
<feature type="compositionally biased region" description="Acidic residues" evidence="20">
    <location>
        <begin position="11"/>
        <end position="20"/>
    </location>
</feature>
<dbReference type="InterPro" id="IPR006164">
    <property type="entry name" value="DNA_bd_Ku70/Ku80"/>
</dbReference>
<dbReference type="Pfam" id="PF03731">
    <property type="entry name" value="Ku_N"/>
    <property type="match status" value="1"/>
</dbReference>
<keyword evidence="16" id="KW-0539">Nucleus</keyword>
<keyword evidence="7" id="KW-0547">Nucleotide-binding</keyword>
<evidence type="ECO:0000256" key="11">
    <source>
        <dbReference type="ARBA" id="ARBA00022840"/>
    </source>
</evidence>
<dbReference type="SUPFAM" id="SSF68906">
    <property type="entry name" value="SAP domain"/>
    <property type="match status" value="1"/>
</dbReference>
<dbReference type="PANTHER" id="PTHR12604:SF2">
    <property type="entry name" value="X-RAY REPAIR CROSS-COMPLEMENTING PROTEIN 6"/>
    <property type="match status" value="1"/>
</dbReference>
<dbReference type="GO" id="GO:0003684">
    <property type="term" value="F:damaged DNA binding"/>
    <property type="evidence" value="ECO:0007669"/>
    <property type="project" value="InterPro"/>
</dbReference>
<comment type="function">
    <text evidence="17">Single-stranded DNA-dependent ATP-dependent helicase. Involved in non-homologous end joining (NHEJ) DNA double strand break repair. DNA-binding is sequence-independent but has a high affinity to nicks in double-stranded DNA and to the ends of duplex DNA. Binds to naturally occurring chromosomal ends, and therefore provides chromosomal end protection. Required also for telomere recombination to repair telomeric ends in the absence of telomerase. KU70, of the KU70/KU80 heterodimer, binds to the stem loop of TLC1, the RNA component of telomerase. Involved in telomere maintenance. Interacts with telomeric repeats and subtelomeric sequences thereby controlling telomere length and protecting against subtelomeric rearrangement. Maintains telomeric chromatin, which is involved in silencing the expression of genes located at the telomere. Required for mating-type switching.</text>
</comment>
<accession>A0A9P4LZ83</accession>
<evidence type="ECO:0000256" key="18">
    <source>
        <dbReference type="ARBA" id="ARBA00031811"/>
    </source>
</evidence>
<evidence type="ECO:0000313" key="23">
    <source>
        <dbReference type="Proteomes" id="UP000799772"/>
    </source>
</evidence>
<dbReference type="InterPro" id="IPR027388">
    <property type="entry name" value="Ku70_bridge/pillars_dom_sf"/>
</dbReference>
<dbReference type="GO" id="GO:0000781">
    <property type="term" value="C:chromosome, telomeric region"/>
    <property type="evidence" value="ECO:0007669"/>
    <property type="project" value="UniProtKB-SubCell"/>
</dbReference>
<evidence type="ECO:0000256" key="20">
    <source>
        <dbReference type="SAM" id="MobiDB-lite"/>
    </source>
</evidence>
<keyword evidence="15" id="KW-0234">DNA repair</keyword>
<feature type="region of interest" description="Disordered" evidence="20">
    <location>
        <begin position="570"/>
        <end position="617"/>
    </location>
</feature>
<protein>
    <recommendedName>
        <fullName evidence="5">ATP-dependent DNA helicase II subunit 1</fullName>
        <ecNumber evidence="4">3.6.4.12</ecNumber>
    </recommendedName>
    <alternativeName>
        <fullName evidence="18">ATP-dependent DNA helicase II subunit Ku70</fullName>
    </alternativeName>
</protein>
<keyword evidence="23" id="KW-1185">Reference proteome</keyword>
<comment type="catalytic activity">
    <reaction evidence="19">
        <text>ATP + H2O = ADP + phosphate + H(+)</text>
        <dbReference type="Rhea" id="RHEA:13065"/>
        <dbReference type="ChEBI" id="CHEBI:15377"/>
        <dbReference type="ChEBI" id="CHEBI:15378"/>
        <dbReference type="ChEBI" id="CHEBI:30616"/>
        <dbReference type="ChEBI" id="CHEBI:43474"/>
        <dbReference type="ChEBI" id="CHEBI:456216"/>
        <dbReference type="EC" id="3.6.4.12"/>
    </reaction>
</comment>
<feature type="domain" description="SAP" evidence="21">
    <location>
        <begin position="624"/>
        <end position="658"/>
    </location>
</feature>
<evidence type="ECO:0000256" key="16">
    <source>
        <dbReference type="ARBA" id="ARBA00023242"/>
    </source>
</evidence>
<dbReference type="Gene3D" id="3.40.50.410">
    <property type="entry name" value="von Willebrand factor, type A domain"/>
    <property type="match status" value="1"/>
</dbReference>
<dbReference type="InterPro" id="IPR006165">
    <property type="entry name" value="Ku70"/>
</dbReference>
<dbReference type="CDD" id="cd01458">
    <property type="entry name" value="vWA_ku"/>
    <property type="match status" value="1"/>
</dbReference>
<evidence type="ECO:0000256" key="15">
    <source>
        <dbReference type="ARBA" id="ARBA00023204"/>
    </source>
</evidence>
<dbReference type="Pfam" id="PF02037">
    <property type="entry name" value="SAP"/>
    <property type="match status" value="1"/>
</dbReference>
<evidence type="ECO:0000256" key="8">
    <source>
        <dbReference type="ARBA" id="ARBA00022763"/>
    </source>
</evidence>
<evidence type="ECO:0000256" key="5">
    <source>
        <dbReference type="ARBA" id="ARBA00021796"/>
    </source>
</evidence>
<keyword evidence="8" id="KW-0227">DNA damage</keyword>
<evidence type="ECO:0000256" key="9">
    <source>
        <dbReference type="ARBA" id="ARBA00022801"/>
    </source>
</evidence>
<dbReference type="Gene3D" id="1.10.720.30">
    <property type="entry name" value="SAP domain"/>
    <property type="match status" value="1"/>
</dbReference>
<feature type="compositionally biased region" description="Basic and acidic residues" evidence="20">
    <location>
        <begin position="570"/>
        <end position="585"/>
    </location>
</feature>
<dbReference type="Gene3D" id="1.10.1600.10">
    <property type="match status" value="1"/>
</dbReference>
<dbReference type="SMART" id="SM00559">
    <property type="entry name" value="Ku78"/>
    <property type="match status" value="1"/>
</dbReference>
<dbReference type="Gene3D" id="4.10.970.10">
    <property type="entry name" value="Ku70, bridge and pillars"/>
    <property type="match status" value="1"/>
</dbReference>
<evidence type="ECO:0000256" key="1">
    <source>
        <dbReference type="ARBA" id="ARBA00004123"/>
    </source>
</evidence>
<proteinExistence type="inferred from homology"/>
<dbReference type="CDD" id="cd00788">
    <property type="entry name" value="KU70"/>
    <property type="match status" value="1"/>
</dbReference>
<dbReference type="GO" id="GO:0042162">
    <property type="term" value="F:telomeric DNA binding"/>
    <property type="evidence" value="ECO:0007669"/>
    <property type="project" value="InterPro"/>
</dbReference>
<keyword evidence="9" id="KW-0378">Hydrolase</keyword>
<dbReference type="InterPro" id="IPR005160">
    <property type="entry name" value="Ku_C"/>
</dbReference>
<evidence type="ECO:0000256" key="10">
    <source>
        <dbReference type="ARBA" id="ARBA00022806"/>
    </source>
</evidence>
<dbReference type="OrthoDB" id="3249161at2759"/>
<dbReference type="FunFam" id="2.40.290.10:FF:000001">
    <property type="entry name" value="X-ray repair cross complementing 6"/>
    <property type="match status" value="1"/>
</dbReference>
<evidence type="ECO:0000256" key="4">
    <source>
        <dbReference type="ARBA" id="ARBA00012551"/>
    </source>
</evidence>
<keyword evidence="14" id="KW-0233">DNA recombination</keyword>
<keyword evidence="10" id="KW-0347">Helicase</keyword>
<dbReference type="InterPro" id="IPR003034">
    <property type="entry name" value="SAP_dom"/>
</dbReference>
<sequence>MAEPEEKHEEGDEEEEEEIGESGYRTVKDAVLFAIDVSPSMLERPPETKDKKLDRDSATSAALKCAYQLMQQRIISNPKDMMGILLFGTKESKFEEGEARGPPAFPHCYLLSDLDVPEASDVKRLRNLVENEEEASKLLIPSSPTKEDPGVAMGSVLFCANQIFTNKAPNFSSRRLFFVTDNDSPHSSPGEKELRRSATVRSKDLYDLGVIIELFPISKPDGQFDRSKFYDDIVYRPPLSDPEAPVPTLEATKTSTIGSSDGITLLQSLLSAINSKATPRRALFNLPFEIGPDLKISVKGYIIIKRQERVRSCYVWLNGEVPQIATLTTSRLADDTARSVEPTEIRKAYKFGGETVSFSKDEATGLRSVFGDPTIRIIGFKNLDLLPPWANERAPIFVYPSEEDYIGSTRTFAALHASLLQKSKFALCWFIPRRNASPVLAALTPGAEQIDEITKEQVAPPGLWAIPLPYADDVRQNPDLGPDRPIVAPDSVVDKMRPVVQQLQLPGGVFNPSRYPNPSLQWFYKCLQAMALEEDLPQLPEDKTIPKYRQIDKRTGPYVLDFAEELDTQHRAWEEENRSSSKRGADATTDATTKRTKKSGGAANGDGDGITDATMRSAFEKQSLNSFTMPQLKSWLSEKNESISGKKKDLVERVESYFEKKG</sequence>
<evidence type="ECO:0000256" key="12">
    <source>
        <dbReference type="ARBA" id="ARBA00022895"/>
    </source>
</evidence>
<keyword evidence="6" id="KW-0158">Chromosome</keyword>
<dbReference type="Proteomes" id="UP000799772">
    <property type="component" value="Unassembled WGS sequence"/>
</dbReference>
<dbReference type="GO" id="GO:0006303">
    <property type="term" value="P:double-strand break repair via nonhomologous end joining"/>
    <property type="evidence" value="ECO:0007669"/>
    <property type="project" value="InterPro"/>
</dbReference>
<dbReference type="InterPro" id="IPR036361">
    <property type="entry name" value="SAP_dom_sf"/>
</dbReference>
<comment type="similarity">
    <text evidence="3">Belongs to the ku70 family.</text>
</comment>
<feature type="compositionally biased region" description="Basic and acidic residues" evidence="20">
    <location>
        <begin position="1"/>
        <end position="10"/>
    </location>
</feature>
<evidence type="ECO:0000256" key="6">
    <source>
        <dbReference type="ARBA" id="ARBA00022454"/>
    </source>
</evidence>
<organism evidence="22 23">
    <name type="scientific">Rhizodiscina lignyota</name>
    <dbReference type="NCBI Taxonomy" id="1504668"/>
    <lineage>
        <taxon>Eukaryota</taxon>
        <taxon>Fungi</taxon>
        <taxon>Dikarya</taxon>
        <taxon>Ascomycota</taxon>
        <taxon>Pezizomycotina</taxon>
        <taxon>Dothideomycetes</taxon>
        <taxon>Pleosporomycetidae</taxon>
        <taxon>Aulographales</taxon>
        <taxon>Rhizodiscinaceae</taxon>
        <taxon>Rhizodiscina</taxon>
    </lineage>
</organism>
<feature type="region of interest" description="Disordered" evidence="20">
    <location>
        <begin position="1"/>
        <end position="25"/>
    </location>
</feature>
<dbReference type="SMART" id="SM00513">
    <property type="entry name" value="SAP"/>
    <property type="match status" value="1"/>
</dbReference>
<dbReference type="SUPFAM" id="SSF100939">
    <property type="entry name" value="SPOC domain-like"/>
    <property type="match status" value="1"/>
</dbReference>
<keyword evidence="13" id="KW-0238">DNA-binding</keyword>
<dbReference type="EC" id="3.6.4.12" evidence="4"/>